<keyword evidence="4" id="KW-1185">Reference proteome</keyword>
<dbReference type="InterPro" id="IPR029057">
    <property type="entry name" value="PRTase-like"/>
</dbReference>
<proteinExistence type="inferred from homology"/>
<feature type="domain" description="Double zinc ribbon" evidence="2">
    <location>
        <begin position="11"/>
        <end position="85"/>
    </location>
</feature>
<accession>A0A545T7U3</accession>
<evidence type="ECO:0000259" key="2">
    <source>
        <dbReference type="Pfam" id="PF18912"/>
    </source>
</evidence>
<dbReference type="PANTHER" id="PTHR47505">
    <property type="entry name" value="DNA UTILIZATION PROTEIN YHGH"/>
    <property type="match status" value="1"/>
</dbReference>
<evidence type="ECO:0000313" key="4">
    <source>
        <dbReference type="Proteomes" id="UP000315252"/>
    </source>
</evidence>
<name>A0A545T7U3_9PROT</name>
<dbReference type="InterPro" id="IPR000836">
    <property type="entry name" value="PRTase_dom"/>
</dbReference>
<gene>
    <name evidence="3" type="ORF">FKG95_24765</name>
</gene>
<dbReference type="CDD" id="cd06223">
    <property type="entry name" value="PRTases_typeI"/>
    <property type="match status" value="1"/>
</dbReference>
<organism evidence="3 4">
    <name type="scientific">Denitrobaculum tricleocarpae</name>
    <dbReference type="NCBI Taxonomy" id="2591009"/>
    <lineage>
        <taxon>Bacteria</taxon>
        <taxon>Pseudomonadati</taxon>
        <taxon>Pseudomonadota</taxon>
        <taxon>Alphaproteobacteria</taxon>
        <taxon>Rhodospirillales</taxon>
        <taxon>Rhodospirillaceae</taxon>
        <taxon>Denitrobaculum</taxon>
    </lineage>
</organism>
<protein>
    <submittedName>
        <fullName evidence="3">ComF family protein</fullName>
    </submittedName>
</protein>
<dbReference type="AlphaFoldDB" id="A0A545T7U3"/>
<dbReference type="OrthoDB" id="9779910at2"/>
<sequence>MQSVVEIGRRVLDAVLPPTCAKCRVVVERNGTLCADCWKDLRFLAPPWCRSCGFPFEFDGAEAGMSGTASSRDPTGNAPLCGDCLQSPKAFDRARSALAYDDASRSLILAFKHADRTETVLNLAGWMALAGAELLDDADLIVPVPLHWVRLFTRRYNQSALLAQKLAERCHKPFHPRILERRRATRPQGHLSRAARRDNVAGAFRVPGSMVPEIRDRRVLLIDDVYTSGATVAACVASLRKNGAGAVDVLTLARVLRS</sequence>
<evidence type="ECO:0000313" key="3">
    <source>
        <dbReference type="EMBL" id="TQV73235.1"/>
    </source>
</evidence>
<dbReference type="Proteomes" id="UP000315252">
    <property type="component" value="Unassembled WGS sequence"/>
</dbReference>
<evidence type="ECO:0000256" key="1">
    <source>
        <dbReference type="ARBA" id="ARBA00008007"/>
    </source>
</evidence>
<dbReference type="InterPro" id="IPR044005">
    <property type="entry name" value="DZR_2"/>
</dbReference>
<dbReference type="EMBL" id="VHSH01000011">
    <property type="protein sequence ID" value="TQV73235.1"/>
    <property type="molecule type" value="Genomic_DNA"/>
</dbReference>
<dbReference type="PANTHER" id="PTHR47505:SF1">
    <property type="entry name" value="DNA UTILIZATION PROTEIN YHGH"/>
    <property type="match status" value="1"/>
</dbReference>
<dbReference type="Gene3D" id="3.40.50.2020">
    <property type="match status" value="1"/>
</dbReference>
<dbReference type="InterPro" id="IPR051910">
    <property type="entry name" value="ComF/GntX_DNA_util-trans"/>
</dbReference>
<dbReference type="RefSeq" id="WP_142899135.1">
    <property type="nucleotide sequence ID" value="NZ_ML660062.1"/>
</dbReference>
<reference evidence="3 4" key="1">
    <citation type="submission" date="2019-06" db="EMBL/GenBank/DDBJ databases">
        <title>Whole genome sequence for Rhodospirillaceae sp. R148.</title>
        <authorList>
            <person name="Wang G."/>
        </authorList>
    </citation>
    <scope>NUCLEOTIDE SEQUENCE [LARGE SCALE GENOMIC DNA]</scope>
    <source>
        <strain evidence="3 4">R148</strain>
    </source>
</reference>
<dbReference type="Pfam" id="PF18912">
    <property type="entry name" value="DZR_2"/>
    <property type="match status" value="1"/>
</dbReference>
<comment type="similarity">
    <text evidence="1">Belongs to the ComF/GntX family.</text>
</comment>
<comment type="caution">
    <text evidence="3">The sequence shown here is derived from an EMBL/GenBank/DDBJ whole genome shotgun (WGS) entry which is preliminary data.</text>
</comment>
<dbReference type="SUPFAM" id="SSF53271">
    <property type="entry name" value="PRTase-like"/>
    <property type="match status" value="1"/>
</dbReference>